<name>A0ABW3B3K0_9FLAO</name>
<evidence type="ECO:0000313" key="2">
    <source>
        <dbReference type="EMBL" id="MFD0797705.1"/>
    </source>
</evidence>
<keyword evidence="3" id="KW-1185">Reference proteome</keyword>
<comment type="caution">
    <text evidence="2">The sequence shown here is derived from an EMBL/GenBank/DDBJ whole genome shotgun (WGS) entry which is preliminary data.</text>
</comment>
<dbReference type="Gene3D" id="3.40.630.30">
    <property type="match status" value="1"/>
</dbReference>
<dbReference type="EMBL" id="JBHTHY010000006">
    <property type="protein sequence ID" value="MFD0797705.1"/>
    <property type="molecule type" value="Genomic_DNA"/>
</dbReference>
<reference evidence="3" key="1">
    <citation type="journal article" date="2019" name="Int. J. Syst. Evol. Microbiol.">
        <title>The Global Catalogue of Microorganisms (GCM) 10K type strain sequencing project: providing services to taxonomists for standard genome sequencing and annotation.</title>
        <authorList>
            <consortium name="The Broad Institute Genomics Platform"/>
            <consortium name="The Broad Institute Genome Sequencing Center for Infectious Disease"/>
            <person name="Wu L."/>
            <person name="Ma J."/>
        </authorList>
    </citation>
    <scope>NUCLEOTIDE SEQUENCE [LARGE SCALE GENOMIC DNA]</scope>
    <source>
        <strain evidence="3">CCUG 61948</strain>
    </source>
</reference>
<keyword evidence="2" id="KW-0808">Transferase</keyword>
<evidence type="ECO:0000313" key="3">
    <source>
        <dbReference type="Proteomes" id="UP001597012"/>
    </source>
</evidence>
<dbReference type="PANTHER" id="PTHR43415">
    <property type="entry name" value="SPERMIDINE N(1)-ACETYLTRANSFERASE"/>
    <property type="match status" value="1"/>
</dbReference>
<sequence length="174" mass="19981">MELLKGNNLFLRALEKEDLQFLYELENNTHIWEISGTVTPYSKTVLQFYLENAHRDIYDVKQLRLVICGTEGNTLGLIDLFDFDPKHRRAGVGIVVIKETDRNKGVGAEALQILCDYAFTVLELKQLYANILEDNGRGIHLFQKLGFVKVGVKKDWISSNGEYKNEVLFQKIND</sequence>
<dbReference type="EC" id="2.3.-.-" evidence="2"/>
<dbReference type="PANTHER" id="PTHR43415:SF3">
    <property type="entry name" value="GNAT-FAMILY ACETYLTRANSFERASE"/>
    <property type="match status" value="1"/>
</dbReference>
<dbReference type="PROSITE" id="PS51186">
    <property type="entry name" value="GNAT"/>
    <property type="match status" value="1"/>
</dbReference>
<keyword evidence="2" id="KW-0012">Acyltransferase</keyword>
<protein>
    <submittedName>
        <fullName evidence="2">GNAT family N-acetyltransferase</fullName>
        <ecNumber evidence="2">2.3.-.-</ecNumber>
    </submittedName>
</protein>
<dbReference type="GO" id="GO:0016746">
    <property type="term" value="F:acyltransferase activity"/>
    <property type="evidence" value="ECO:0007669"/>
    <property type="project" value="UniProtKB-KW"/>
</dbReference>
<dbReference type="RefSeq" id="WP_379934139.1">
    <property type="nucleotide sequence ID" value="NZ_JBHTHY010000006.1"/>
</dbReference>
<dbReference type="InterPro" id="IPR000182">
    <property type="entry name" value="GNAT_dom"/>
</dbReference>
<dbReference type="InterPro" id="IPR016181">
    <property type="entry name" value="Acyl_CoA_acyltransferase"/>
</dbReference>
<gene>
    <name evidence="2" type="ORF">ACFQZJ_09550</name>
</gene>
<organism evidence="2 3">
    <name type="scientific">Maribacter chungangensis</name>
    <dbReference type="NCBI Taxonomy" id="1069117"/>
    <lineage>
        <taxon>Bacteria</taxon>
        <taxon>Pseudomonadati</taxon>
        <taxon>Bacteroidota</taxon>
        <taxon>Flavobacteriia</taxon>
        <taxon>Flavobacteriales</taxon>
        <taxon>Flavobacteriaceae</taxon>
        <taxon>Maribacter</taxon>
    </lineage>
</organism>
<proteinExistence type="predicted"/>
<dbReference type="Pfam" id="PF13302">
    <property type="entry name" value="Acetyltransf_3"/>
    <property type="match status" value="1"/>
</dbReference>
<evidence type="ECO:0000259" key="1">
    <source>
        <dbReference type="PROSITE" id="PS51186"/>
    </source>
</evidence>
<feature type="domain" description="N-acetyltransferase" evidence="1">
    <location>
        <begin position="9"/>
        <end position="174"/>
    </location>
</feature>
<accession>A0ABW3B3K0</accession>
<dbReference type="Proteomes" id="UP001597012">
    <property type="component" value="Unassembled WGS sequence"/>
</dbReference>
<dbReference type="SUPFAM" id="SSF55729">
    <property type="entry name" value="Acyl-CoA N-acyltransferases (Nat)"/>
    <property type="match status" value="1"/>
</dbReference>